<evidence type="ECO:0000313" key="2">
    <source>
        <dbReference type="Proteomes" id="UP001500443"/>
    </source>
</evidence>
<organism evidence="1 2">
    <name type="scientific">Streptomyces synnematoformans</name>
    <dbReference type="NCBI Taxonomy" id="415721"/>
    <lineage>
        <taxon>Bacteria</taxon>
        <taxon>Bacillati</taxon>
        <taxon>Actinomycetota</taxon>
        <taxon>Actinomycetes</taxon>
        <taxon>Kitasatosporales</taxon>
        <taxon>Streptomycetaceae</taxon>
        <taxon>Streptomyces</taxon>
    </lineage>
</organism>
<name>A0ABN2YRU7_9ACTN</name>
<accession>A0ABN2YRU7</accession>
<dbReference type="EMBL" id="BAAAPF010000138">
    <property type="protein sequence ID" value="GAA2131474.1"/>
    <property type="molecule type" value="Genomic_DNA"/>
</dbReference>
<comment type="caution">
    <text evidence="1">The sequence shown here is derived from an EMBL/GenBank/DDBJ whole genome shotgun (WGS) entry which is preliminary data.</text>
</comment>
<sequence>MLVFEGNVIGSHTYCESLTGPPHAPETLDAVAYWAWLGLQPVAPEVSRK</sequence>
<dbReference type="Proteomes" id="UP001500443">
    <property type="component" value="Unassembled WGS sequence"/>
</dbReference>
<dbReference type="RefSeq" id="WP_425582397.1">
    <property type="nucleotide sequence ID" value="NZ_BAAAPF010000138.1"/>
</dbReference>
<evidence type="ECO:0000313" key="1">
    <source>
        <dbReference type="EMBL" id="GAA2131474.1"/>
    </source>
</evidence>
<keyword evidence="2" id="KW-1185">Reference proteome</keyword>
<protein>
    <submittedName>
        <fullName evidence="1">Uncharacterized protein</fullName>
    </submittedName>
</protein>
<reference evidence="1 2" key="1">
    <citation type="journal article" date="2019" name="Int. J. Syst. Evol. Microbiol.">
        <title>The Global Catalogue of Microorganisms (GCM) 10K type strain sequencing project: providing services to taxonomists for standard genome sequencing and annotation.</title>
        <authorList>
            <consortium name="The Broad Institute Genomics Platform"/>
            <consortium name="The Broad Institute Genome Sequencing Center for Infectious Disease"/>
            <person name="Wu L."/>
            <person name="Ma J."/>
        </authorList>
    </citation>
    <scope>NUCLEOTIDE SEQUENCE [LARGE SCALE GENOMIC DNA]</scope>
    <source>
        <strain evidence="1 2">JCM 15481</strain>
    </source>
</reference>
<gene>
    <name evidence="1" type="ORF">GCM10009802_39660</name>
</gene>
<proteinExistence type="predicted"/>